<dbReference type="Proteomes" id="UP001500067">
    <property type="component" value="Unassembled WGS sequence"/>
</dbReference>
<name>A0ABP8NEQ9_9BACT</name>
<reference evidence="3" key="1">
    <citation type="journal article" date="2019" name="Int. J. Syst. Evol. Microbiol.">
        <title>The Global Catalogue of Microorganisms (GCM) 10K type strain sequencing project: providing services to taxonomists for standard genome sequencing and annotation.</title>
        <authorList>
            <consortium name="The Broad Institute Genomics Platform"/>
            <consortium name="The Broad Institute Genome Sequencing Center for Infectious Disease"/>
            <person name="Wu L."/>
            <person name="Ma J."/>
        </authorList>
    </citation>
    <scope>NUCLEOTIDE SEQUENCE [LARGE SCALE GENOMIC DNA]</scope>
    <source>
        <strain evidence="3">JCM 32105</strain>
    </source>
</reference>
<sequence>MTVSVIIINYDTFQITCDCIESVIRHTKGVPYEIVLVDNASPHDDPDQFTVRFPSIQLIKSPENGGFAKGNNLGIAAAAGDVILLLNSDTVLTEDSISIAAHELVKDDTIGALTVRLTYPDGKLQHTARRFRSIRNELLDLARPVLKLLPYRRRSHLMLNQYFHGDRDTWCDWVSGAFMMFRRDLLQKLPGHRLDDRFFMYGEDQLWCYQFAQLGHRSRYIAATTVIHIHAASTSPKKQMQLLKKFLAMELKIMEYRVGRGLYYHLFSLILTIKEMARYYFKVAVLKLTGKRMR</sequence>
<feature type="domain" description="Glycosyltransferase 2-like" evidence="1">
    <location>
        <begin position="4"/>
        <end position="186"/>
    </location>
</feature>
<dbReference type="EMBL" id="BAABFA010000010">
    <property type="protein sequence ID" value="GAA4464547.1"/>
    <property type="molecule type" value="Genomic_DNA"/>
</dbReference>
<gene>
    <name evidence="2" type="ORF">GCM10023093_15090</name>
</gene>
<dbReference type="PANTHER" id="PTHR43179">
    <property type="entry name" value="RHAMNOSYLTRANSFERASE WBBL"/>
    <property type="match status" value="1"/>
</dbReference>
<dbReference type="CDD" id="cd04186">
    <property type="entry name" value="GT_2_like_c"/>
    <property type="match status" value="1"/>
</dbReference>
<evidence type="ECO:0000313" key="3">
    <source>
        <dbReference type="Proteomes" id="UP001500067"/>
    </source>
</evidence>
<proteinExistence type="predicted"/>
<dbReference type="RefSeq" id="WP_345080991.1">
    <property type="nucleotide sequence ID" value="NZ_BAABFA010000010.1"/>
</dbReference>
<dbReference type="Pfam" id="PF00535">
    <property type="entry name" value="Glycos_transf_2"/>
    <property type="match status" value="1"/>
</dbReference>
<accession>A0ABP8NEQ9</accession>
<dbReference type="InterPro" id="IPR029044">
    <property type="entry name" value="Nucleotide-diphossugar_trans"/>
</dbReference>
<dbReference type="Gene3D" id="3.90.550.10">
    <property type="entry name" value="Spore Coat Polysaccharide Biosynthesis Protein SpsA, Chain A"/>
    <property type="match status" value="1"/>
</dbReference>
<dbReference type="InterPro" id="IPR001173">
    <property type="entry name" value="Glyco_trans_2-like"/>
</dbReference>
<protein>
    <recommendedName>
        <fullName evidence="1">Glycosyltransferase 2-like domain-containing protein</fullName>
    </recommendedName>
</protein>
<keyword evidence="3" id="KW-1185">Reference proteome</keyword>
<evidence type="ECO:0000313" key="2">
    <source>
        <dbReference type="EMBL" id="GAA4464547.1"/>
    </source>
</evidence>
<dbReference type="PANTHER" id="PTHR43179:SF7">
    <property type="entry name" value="RHAMNOSYLTRANSFERASE WBBL"/>
    <property type="match status" value="1"/>
</dbReference>
<organism evidence="2 3">
    <name type="scientific">Nemorincola caseinilytica</name>
    <dbReference type="NCBI Taxonomy" id="2054315"/>
    <lineage>
        <taxon>Bacteria</taxon>
        <taxon>Pseudomonadati</taxon>
        <taxon>Bacteroidota</taxon>
        <taxon>Chitinophagia</taxon>
        <taxon>Chitinophagales</taxon>
        <taxon>Chitinophagaceae</taxon>
        <taxon>Nemorincola</taxon>
    </lineage>
</organism>
<comment type="caution">
    <text evidence="2">The sequence shown here is derived from an EMBL/GenBank/DDBJ whole genome shotgun (WGS) entry which is preliminary data.</text>
</comment>
<dbReference type="SUPFAM" id="SSF53448">
    <property type="entry name" value="Nucleotide-diphospho-sugar transferases"/>
    <property type="match status" value="1"/>
</dbReference>
<evidence type="ECO:0000259" key="1">
    <source>
        <dbReference type="Pfam" id="PF00535"/>
    </source>
</evidence>